<feature type="compositionally biased region" description="Polar residues" evidence="4">
    <location>
        <begin position="1050"/>
        <end position="1061"/>
    </location>
</feature>
<feature type="domain" description="Gem-associated protein 5 TPR" evidence="5">
    <location>
        <begin position="1205"/>
        <end position="1411"/>
    </location>
</feature>
<feature type="compositionally biased region" description="Basic and acidic residues" evidence="4">
    <location>
        <begin position="549"/>
        <end position="566"/>
    </location>
</feature>
<evidence type="ECO:0000256" key="4">
    <source>
        <dbReference type="SAM" id="MobiDB-lite"/>
    </source>
</evidence>
<evidence type="ECO:0000256" key="3">
    <source>
        <dbReference type="PROSITE-ProRule" id="PRU00221"/>
    </source>
</evidence>
<dbReference type="GO" id="GO:0003730">
    <property type="term" value="F:mRNA 3'-UTR binding"/>
    <property type="evidence" value="ECO:0007669"/>
    <property type="project" value="TreeGrafter"/>
</dbReference>
<dbReference type="InterPro" id="IPR001680">
    <property type="entry name" value="WD40_rpt"/>
</dbReference>
<dbReference type="InterPro" id="IPR019775">
    <property type="entry name" value="WD40_repeat_CS"/>
</dbReference>
<feature type="compositionally biased region" description="Basic and acidic residues" evidence="4">
    <location>
        <begin position="1062"/>
        <end position="1075"/>
    </location>
</feature>
<dbReference type="InterPro" id="IPR052640">
    <property type="entry name" value="Gemin-5"/>
</dbReference>
<gene>
    <name evidence="6" type="primary">Gemin5</name>
    <name evidence="6" type="ORF">GWK47_035447</name>
</gene>
<organism evidence="6 7">
    <name type="scientific">Chionoecetes opilio</name>
    <name type="common">Atlantic snow crab</name>
    <name type="synonym">Cancer opilio</name>
    <dbReference type="NCBI Taxonomy" id="41210"/>
    <lineage>
        <taxon>Eukaryota</taxon>
        <taxon>Metazoa</taxon>
        <taxon>Ecdysozoa</taxon>
        <taxon>Arthropoda</taxon>
        <taxon>Crustacea</taxon>
        <taxon>Multicrustacea</taxon>
        <taxon>Malacostraca</taxon>
        <taxon>Eumalacostraca</taxon>
        <taxon>Eucarida</taxon>
        <taxon>Decapoda</taxon>
        <taxon>Pleocyemata</taxon>
        <taxon>Brachyura</taxon>
        <taxon>Eubrachyura</taxon>
        <taxon>Majoidea</taxon>
        <taxon>Majidae</taxon>
        <taxon>Chionoecetes</taxon>
    </lineage>
</organism>
<name>A0A8J4YGU4_CHIOP</name>
<dbReference type="Proteomes" id="UP000770661">
    <property type="component" value="Unassembled WGS sequence"/>
</dbReference>
<dbReference type="Pfam" id="PF00400">
    <property type="entry name" value="WD40"/>
    <property type="match status" value="1"/>
</dbReference>
<feature type="repeat" description="WD" evidence="3">
    <location>
        <begin position="944"/>
        <end position="986"/>
    </location>
</feature>
<keyword evidence="1 3" id="KW-0853">WD repeat</keyword>
<dbReference type="InterPro" id="IPR015943">
    <property type="entry name" value="WD40/YVTN_repeat-like_dom_sf"/>
</dbReference>
<dbReference type="OrthoDB" id="7326421at2759"/>
<feature type="region of interest" description="Disordered" evidence="4">
    <location>
        <begin position="1137"/>
        <end position="1169"/>
    </location>
</feature>
<dbReference type="PROSITE" id="PS00678">
    <property type="entry name" value="WD_REPEATS_1"/>
    <property type="match status" value="1"/>
</dbReference>
<dbReference type="InterPro" id="IPR036322">
    <property type="entry name" value="WD40_repeat_dom_sf"/>
</dbReference>
<sequence>MELLSMEAESNVVECFWGRREFSSFGPLPDCHCDFDFDGWTEHEAGDILLPPSPNWFVINAVQCRAEDRLLIIPNNNEKTLCLSICPRASHPDFGHTAACVCEGGVVRLFNLHTGEVVGEHSHHEKLSVNDVCWGTVDDELVVVTVGGGGRVVVWQPQHSVYQVHTLPQASELTVVEVNPKDRSQALVAATKDIALVNLKSWRQSSRSDSQGPFFASSDHGRNIYLWDVSAKRYVTKMNVPVSSGGYKRHTMQNKDKGKPHQHIPLAWYKKGLLSSTVQGELLHWTALRGKWAYKALHHLHSRAIYNLLVMGDCVVTSGQDRMLHGYDAASLTHLFQLPTLGSFTTTLAFCPQDATRLAIGLMENAIRILKFDSPTPLQSLTVTHTIKGKILSLAWHPEKEGRLLFGTATGQVGWVDASGQVTSFAYFHQKSTYKVEWAPPVCPQTSGIEEPWCAYSFGDREIMMRSPSRPMNAHQPEDLVPDPEKKKFPKDITEFSFSPDYTLLAVGLNDGQVLVYRREDLEHVATVVVVKKSVQHLLWRPEAGPNHSDNHSETEPNHSETEPNHSETGPNHSETGPNHSVTGPNHSVTGPNHSETGPNHSETEPNHSEAEPNHSETEPSHSETEPNHSEAEPNHSETAPNHSETEPSHSETEPNHSETGPKHSETEPSHSETEPNHSETGPKHSETEPSHSETEPSHSETEPNHSETEPNHSETGPSHSETGPNHSETEPNYSETEPNHSETEPNHSETKPNPSETALNHSETAPNHSETGPNHSETAPNHSETGLNHSETGPNHSETAPNHSETAPNHSETAPNHSETAPNHSKTGPNHSETEPKHSKTGPNHSETEPKHSETGPNHSETGPKHSETGPNQSETELNHSETRPNHSETGPNHSHIYTLAVGSNENKVYIFCLDRVIKGLKARGPEDSEGAEVLVTQATRTLHGHEARVVWLSWSPHNPAILASASYDNTVQLWDTDNGTMLGNYGGHCARVFRVEFSLCDADLLYSCAEENLLHCWRPSQLSCKTPAQSNAVLKDYRPKFKKGQQGSGSAEDTPASQTSKEKQPLEEKEKGDVPPPSTTKISTLTDGTKKSASDGWKKPVFKSFFPKLHATSSRKKGFHHLVLLSLLAVNEAKRDSNTPPKATGIEDSLEDDLEDVEGSTQEEEGQEIDALPIVVSTREKYGFLGDKDCNMASAEDFVYMMQMYGEPHQVNDLLASEIEVHESRGTPDQANLMHCWHGSLGTHIRAAARQKKLTPFLVASAPQVSMKLWETACEAYAEQLLVEGDAVTAASYLLNIHKVEEAIDVLVQRKYYREAMAIVKSRLGYQGQEQVDTVASSWVTSAIYEGNMDLAATLQVSTGQVEAAARTLSRRTDPGSLFVAAKVYETAGNADLAACTGLAALREASVRQELEKVEAFLCHLPEVSWFGVLASVHSVLLKVITQEDTGCFSYFIDAHGSGEAAAAAASAGGGSSCLLEEVKRQWDAFTPDHYEDLYQHIHTHFSTQQSPSSVKQLWFLVAVSLCECLLAPTNQLWDQHLTAALRHAVTWGKADQLLHLTHALLPRGKEDMQGLSNTTPEPGTDTAAPPSLQLLWQLYQQAEVALLHAHLTDEHCLAKFQEAKLVIDKGLEVLSLEKAEISDPVCPASPASPAMTAGHDSPLCVAREEGDKAAFRFPRSLEGLKTSLFYYLENIDPEPGTLPDQLGVAPSGLASPCALLQEIMTLLIENNIFDSADFCSISFQGNVMARPSA</sequence>
<keyword evidence="2" id="KW-0677">Repeat</keyword>
<feature type="compositionally biased region" description="Basic and acidic residues" evidence="4">
    <location>
        <begin position="738"/>
        <end position="751"/>
    </location>
</feature>
<comment type="caution">
    <text evidence="6">The sequence shown here is derived from an EMBL/GenBank/DDBJ whole genome shotgun (WGS) entry which is preliminary data.</text>
</comment>
<feature type="compositionally biased region" description="Polar residues" evidence="4">
    <location>
        <begin position="714"/>
        <end position="737"/>
    </location>
</feature>
<dbReference type="GO" id="GO:0032797">
    <property type="term" value="C:SMN complex"/>
    <property type="evidence" value="ECO:0007669"/>
    <property type="project" value="TreeGrafter"/>
</dbReference>
<evidence type="ECO:0000256" key="1">
    <source>
        <dbReference type="ARBA" id="ARBA00022574"/>
    </source>
</evidence>
<dbReference type="Gene3D" id="2.130.10.10">
    <property type="entry name" value="YVTN repeat-like/Quinoprotein amine dehydrogenase"/>
    <property type="match status" value="3"/>
</dbReference>
<feature type="compositionally biased region" description="Basic and acidic residues" evidence="4">
    <location>
        <begin position="602"/>
        <end position="636"/>
    </location>
</feature>
<dbReference type="EMBL" id="JACEEZ010003764">
    <property type="protein sequence ID" value="KAG0727047.1"/>
    <property type="molecule type" value="Genomic_DNA"/>
</dbReference>
<dbReference type="PROSITE" id="PS50082">
    <property type="entry name" value="WD_REPEATS_2"/>
    <property type="match status" value="1"/>
</dbReference>
<evidence type="ECO:0000256" key="2">
    <source>
        <dbReference type="ARBA" id="ARBA00022737"/>
    </source>
</evidence>
<keyword evidence="7" id="KW-1185">Reference proteome</keyword>
<accession>A0A8J4YGU4</accession>
<feature type="compositionally biased region" description="Acidic residues" evidence="4">
    <location>
        <begin position="1150"/>
        <end position="1169"/>
    </location>
</feature>
<feature type="compositionally biased region" description="Basic and acidic residues" evidence="4">
    <location>
        <begin position="644"/>
        <end position="713"/>
    </location>
</feature>
<dbReference type="Pfam" id="PF23774">
    <property type="entry name" value="TPR_GEMI5"/>
    <property type="match status" value="1"/>
</dbReference>
<dbReference type="GO" id="GO:0000387">
    <property type="term" value="P:spliceosomal snRNP assembly"/>
    <property type="evidence" value="ECO:0007669"/>
    <property type="project" value="TreeGrafter"/>
</dbReference>
<dbReference type="SMART" id="SM00320">
    <property type="entry name" value="WD40"/>
    <property type="match status" value="9"/>
</dbReference>
<evidence type="ECO:0000313" key="6">
    <source>
        <dbReference type="EMBL" id="KAG0727047.1"/>
    </source>
</evidence>
<feature type="region of interest" description="Disordered" evidence="4">
    <location>
        <begin position="1043"/>
        <end position="1097"/>
    </location>
</feature>
<dbReference type="PANTHER" id="PTHR46362">
    <property type="entry name" value="GEM-ASSOCIATED PROTEIN 5"/>
    <property type="match status" value="1"/>
</dbReference>
<dbReference type="PANTHER" id="PTHR46362:SF1">
    <property type="entry name" value="GEM-ASSOCIATED PROTEIN 5"/>
    <property type="match status" value="1"/>
</dbReference>
<dbReference type="InterPro" id="IPR056421">
    <property type="entry name" value="TPR_GEMI5"/>
</dbReference>
<proteinExistence type="predicted"/>
<feature type="region of interest" description="Disordered" evidence="4">
    <location>
        <begin position="542"/>
        <end position="897"/>
    </location>
</feature>
<reference evidence="6" key="1">
    <citation type="submission" date="2020-07" db="EMBL/GenBank/DDBJ databases">
        <title>The High-quality genome of the commercially important snow crab, Chionoecetes opilio.</title>
        <authorList>
            <person name="Jeong J.-H."/>
            <person name="Ryu S."/>
        </authorList>
    </citation>
    <scope>NUCLEOTIDE SEQUENCE</scope>
    <source>
        <strain evidence="6">MADBK_172401_WGS</strain>
        <tissue evidence="6">Digestive gland</tissue>
    </source>
</reference>
<dbReference type="SUPFAM" id="SSF50978">
    <property type="entry name" value="WD40 repeat-like"/>
    <property type="match status" value="2"/>
</dbReference>
<dbReference type="PROSITE" id="PS50294">
    <property type="entry name" value="WD_REPEATS_REGION"/>
    <property type="match status" value="1"/>
</dbReference>
<dbReference type="GO" id="GO:0005634">
    <property type="term" value="C:nucleus"/>
    <property type="evidence" value="ECO:0007669"/>
    <property type="project" value="TreeGrafter"/>
</dbReference>
<feature type="compositionally biased region" description="Polar residues" evidence="4">
    <location>
        <begin position="752"/>
        <end position="832"/>
    </location>
</feature>
<protein>
    <submittedName>
        <fullName evidence="6">Gem-associated protein 5</fullName>
    </submittedName>
</protein>
<evidence type="ECO:0000313" key="7">
    <source>
        <dbReference type="Proteomes" id="UP000770661"/>
    </source>
</evidence>
<evidence type="ECO:0000259" key="5">
    <source>
        <dbReference type="Pfam" id="PF23774"/>
    </source>
</evidence>
<feature type="compositionally biased region" description="Polar residues" evidence="4">
    <location>
        <begin position="567"/>
        <end position="601"/>
    </location>
</feature>
<feature type="compositionally biased region" description="Basic and acidic residues" evidence="4">
    <location>
        <begin position="878"/>
        <end position="888"/>
    </location>
</feature>